<dbReference type="PANTHER" id="PTHR47991">
    <property type="entry name" value="OXOGLUTARATE/IRON-DEPENDENT DIOXYGENASE"/>
    <property type="match status" value="1"/>
</dbReference>
<reference evidence="6" key="1">
    <citation type="journal article" date="2021" name="Front. Plant Sci.">
        <title>Chromosome-Scale Genome Assembly for Chinese Sour Jujube and Insights Into Its Genome Evolution and Domestication Signature.</title>
        <authorList>
            <person name="Shen L.-Y."/>
            <person name="Luo H."/>
            <person name="Wang X.-L."/>
            <person name="Wang X.-M."/>
            <person name="Qiu X.-J."/>
            <person name="Liu H."/>
            <person name="Zhou S.-S."/>
            <person name="Jia K.-H."/>
            <person name="Nie S."/>
            <person name="Bao Y.-T."/>
            <person name="Zhang R.-G."/>
            <person name="Yun Q.-Z."/>
            <person name="Chai Y.-H."/>
            <person name="Lu J.-Y."/>
            <person name="Li Y."/>
            <person name="Zhao S.-W."/>
            <person name="Mao J.-F."/>
            <person name="Jia S.-G."/>
            <person name="Mao Y.-M."/>
        </authorList>
    </citation>
    <scope>NUCLEOTIDE SEQUENCE</scope>
    <source>
        <strain evidence="6">AT0</strain>
        <tissue evidence="6">Leaf</tissue>
    </source>
</reference>
<dbReference type="EMBL" id="JAEACU010000009">
    <property type="protein sequence ID" value="KAH7518646.1"/>
    <property type="molecule type" value="Genomic_DNA"/>
</dbReference>
<proteinExistence type="inferred from homology"/>
<evidence type="ECO:0000313" key="7">
    <source>
        <dbReference type="Proteomes" id="UP000813462"/>
    </source>
</evidence>
<dbReference type="Proteomes" id="UP000813462">
    <property type="component" value="Unassembled WGS sequence"/>
</dbReference>
<keyword evidence="3 4" id="KW-0408">Iron</keyword>
<dbReference type="AlphaFoldDB" id="A0A978UUU6"/>
<dbReference type="InterPro" id="IPR005123">
    <property type="entry name" value="Oxoglu/Fe-dep_dioxygenase_dom"/>
</dbReference>
<dbReference type="GO" id="GO:0016491">
    <property type="term" value="F:oxidoreductase activity"/>
    <property type="evidence" value="ECO:0007669"/>
    <property type="project" value="UniProtKB-KW"/>
</dbReference>
<dbReference type="InterPro" id="IPR050295">
    <property type="entry name" value="Plant_2OG-oxidoreductases"/>
</dbReference>
<dbReference type="GO" id="GO:0031418">
    <property type="term" value="F:L-ascorbic acid binding"/>
    <property type="evidence" value="ECO:0007669"/>
    <property type="project" value="UniProtKB-KW"/>
</dbReference>
<dbReference type="InterPro" id="IPR044861">
    <property type="entry name" value="IPNS-like_FE2OG_OXY"/>
</dbReference>
<evidence type="ECO:0000256" key="4">
    <source>
        <dbReference type="RuleBase" id="RU003682"/>
    </source>
</evidence>
<keyword evidence="4" id="KW-0560">Oxidoreductase</keyword>
<dbReference type="SUPFAM" id="SSF51197">
    <property type="entry name" value="Clavaminate synthase-like"/>
    <property type="match status" value="1"/>
</dbReference>
<dbReference type="Gene3D" id="2.60.120.330">
    <property type="entry name" value="B-lactam Antibiotic, Isopenicillin N Synthase, Chain"/>
    <property type="match status" value="1"/>
</dbReference>
<name>A0A978UUU6_ZIZJJ</name>
<evidence type="ECO:0000256" key="2">
    <source>
        <dbReference type="ARBA" id="ARBA00022896"/>
    </source>
</evidence>
<evidence type="ECO:0000259" key="5">
    <source>
        <dbReference type="PROSITE" id="PS51471"/>
    </source>
</evidence>
<sequence length="213" mass="23826">MREPTRILNTETSRIDKVLLWRDFVEFVVHPEFHCPNKPTNFSEISLEYSKRVREVALELLEGISESLGLEGKCIFKALNLESCLQHVIVNLYPPCPQPELAMGLPPNSDHSLLTILTQNGIGGLQLHHNGKSVSNGKFKSVVHRAVVNNKETRISVTSQIGPSLDTIVNPAPKLVDNEINPPAYGRIKYKDYLELQQSSNLYGKSCLDGVRI</sequence>
<dbReference type="GO" id="GO:0046872">
    <property type="term" value="F:metal ion binding"/>
    <property type="evidence" value="ECO:0007669"/>
    <property type="project" value="UniProtKB-KW"/>
</dbReference>
<evidence type="ECO:0000256" key="3">
    <source>
        <dbReference type="ARBA" id="ARBA00023004"/>
    </source>
</evidence>
<keyword evidence="2" id="KW-0847">Vitamin C</keyword>
<dbReference type="Pfam" id="PF03171">
    <property type="entry name" value="2OG-FeII_Oxy"/>
    <property type="match status" value="1"/>
</dbReference>
<feature type="domain" description="Fe2OG dioxygenase" evidence="5">
    <location>
        <begin position="80"/>
        <end position="163"/>
    </location>
</feature>
<protein>
    <recommendedName>
        <fullName evidence="5">Fe2OG dioxygenase domain-containing protein</fullName>
    </recommendedName>
</protein>
<accession>A0A978UUU6</accession>
<comment type="caution">
    <text evidence="6">The sequence shown here is derived from an EMBL/GenBank/DDBJ whole genome shotgun (WGS) entry which is preliminary data.</text>
</comment>
<dbReference type="PROSITE" id="PS51471">
    <property type="entry name" value="FE2OG_OXY"/>
    <property type="match status" value="1"/>
</dbReference>
<organism evidence="6 7">
    <name type="scientific">Ziziphus jujuba var. spinosa</name>
    <dbReference type="NCBI Taxonomy" id="714518"/>
    <lineage>
        <taxon>Eukaryota</taxon>
        <taxon>Viridiplantae</taxon>
        <taxon>Streptophyta</taxon>
        <taxon>Embryophyta</taxon>
        <taxon>Tracheophyta</taxon>
        <taxon>Spermatophyta</taxon>
        <taxon>Magnoliopsida</taxon>
        <taxon>eudicotyledons</taxon>
        <taxon>Gunneridae</taxon>
        <taxon>Pentapetalae</taxon>
        <taxon>rosids</taxon>
        <taxon>fabids</taxon>
        <taxon>Rosales</taxon>
        <taxon>Rhamnaceae</taxon>
        <taxon>Paliureae</taxon>
        <taxon>Ziziphus</taxon>
    </lineage>
</organism>
<dbReference type="InterPro" id="IPR027443">
    <property type="entry name" value="IPNS-like_sf"/>
</dbReference>
<evidence type="ECO:0000256" key="1">
    <source>
        <dbReference type="ARBA" id="ARBA00022723"/>
    </source>
</evidence>
<comment type="similarity">
    <text evidence="4">Belongs to the iron/ascorbate-dependent oxidoreductase family.</text>
</comment>
<keyword evidence="1 4" id="KW-0479">Metal-binding</keyword>
<gene>
    <name evidence="6" type="ORF">FEM48_Zijuj09G0193100</name>
</gene>
<evidence type="ECO:0000313" key="6">
    <source>
        <dbReference type="EMBL" id="KAH7518646.1"/>
    </source>
</evidence>